<keyword evidence="3" id="KW-1185">Reference proteome</keyword>
<name>A0A430KXM8_9HYPO</name>
<accession>A0A430KXM8</accession>
<dbReference type="Pfam" id="PF11905">
    <property type="entry name" value="DUF3425"/>
    <property type="match status" value="1"/>
</dbReference>
<reference evidence="2 3" key="1">
    <citation type="submission" date="2017-06" db="EMBL/GenBank/DDBJ databases">
        <title>Comparative genomic analysis of Ambrosia Fusariam Clade fungi.</title>
        <authorList>
            <person name="Stajich J.E."/>
            <person name="Carrillo J."/>
            <person name="Kijimoto T."/>
            <person name="Eskalen A."/>
            <person name="O'Donnell K."/>
            <person name="Kasson M."/>
        </authorList>
    </citation>
    <scope>NUCLEOTIDE SEQUENCE [LARGE SCALE GENOMIC DNA]</scope>
    <source>
        <strain evidence="2 3">UCR1854</strain>
    </source>
</reference>
<proteinExistence type="predicted"/>
<dbReference type="AlphaFoldDB" id="A0A430KXM8"/>
<evidence type="ECO:0000313" key="3">
    <source>
        <dbReference type="Proteomes" id="UP000287124"/>
    </source>
</evidence>
<dbReference type="PANTHER" id="PTHR37012:SF2">
    <property type="entry name" value="BZIP DOMAIN-CONTAINING PROTEIN-RELATED"/>
    <property type="match status" value="1"/>
</dbReference>
<protein>
    <recommendedName>
        <fullName evidence="4">BZIP domain-containing protein</fullName>
    </recommendedName>
</protein>
<dbReference type="EMBL" id="MIKF01001165">
    <property type="protein sequence ID" value="RTE68103.1"/>
    <property type="molecule type" value="Genomic_DNA"/>
</dbReference>
<dbReference type="PANTHER" id="PTHR37012">
    <property type="entry name" value="B-ZIP TRANSCRIPTION FACTOR (EUROFUNG)-RELATED"/>
    <property type="match status" value="1"/>
</dbReference>
<comment type="caution">
    <text evidence="2">The sequence shown here is derived from an EMBL/GenBank/DDBJ whole genome shotgun (WGS) entry which is preliminary data.</text>
</comment>
<dbReference type="Proteomes" id="UP000287124">
    <property type="component" value="Unassembled WGS sequence"/>
</dbReference>
<evidence type="ECO:0000256" key="1">
    <source>
        <dbReference type="SAM" id="MobiDB-lite"/>
    </source>
</evidence>
<evidence type="ECO:0008006" key="4">
    <source>
        <dbReference type="Google" id="ProtNLM"/>
    </source>
</evidence>
<sequence>MPAPSWKDRLTDKQLAKKRLSDKLTQRRLRQQSRYIMVETERHIDLVSSGQLGTLINCLLQDNAALRAKISGYQASLESIVDEVKTCLESDYDDWNDLNSGNWFGINPGNATQTDPSHSLTYLPDEDDLPQARAMFCRPETSRSSVFLNELLESAMTWKSLLGYTDGGLQFLLDCTGLNQEPWNMTIDQLNERSLSKNLFPDILENLLYGFEIPPPTGSAVQEPLLLSEPQRLRRAVAVCAYERSRRWRKLIKTPLEYVSIFWGDYTYFLLLIFPTVENYERMPSWKKPVPLQFRLDHPDIVDFIICIKRPKLRTHMAANWTKYDLADVYLKLAQSLQIQDHDDLDTGTAFTLTADMSDICLGPEFEKAVDDPRNFGVDSRLAEYYPELAALIHEASSDISPATPSSPITSIQRLKRDSASITNKAPAKKRRVHRTPSVSTRLKGRDLQSLSTSAGPAVQDYLLVDPQLIASATAASATAQEGCRSLPDEADHGMDMLWLEGQSLTKDDSWMHLGLDIGLDMDPSAGSMP</sequence>
<gene>
    <name evidence="2" type="ORF">BHE90_017520</name>
</gene>
<dbReference type="InterPro" id="IPR021833">
    <property type="entry name" value="DUF3425"/>
</dbReference>
<organism evidence="2 3">
    <name type="scientific">Fusarium euwallaceae</name>
    <dbReference type="NCBI Taxonomy" id="1147111"/>
    <lineage>
        <taxon>Eukaryota</taxon>
        <taxon>Fungi</taxon>
        <taxon>Dikarya</taxon>
        <taxon>Ascomycota</taxon>
        <taxon>Pezizomycotina</taxon>
        <taxon>Sordariomycetes</taxon>
        <taxon>Hypocreomycetidae</taxon>
        <taxon>Hypocreales</taxon>
        <taxon>Nectriaceae</taxon>
        <taxon>Fusarium</taxon>
        <taxon>Fusarium solani species complex</taxon>
    </lineage>
</organism>
<evidence type="ECO:0000313" key="2">
    <source>
        <dbReference type="EMBL" id="RTE68103.1"/>
    </source>
</evidence>
<feature type="region of interest" description="Disordered" evidence="1">
    <location>
        <begin position="416"/>
        <end position="451"/>
    </location>
</feature>